<dbReference type="SMART" id="SM00530">
    <property type="entry name" value="HTH_XRE"/>
    <property type="match status" value="1"/>
</dbReference>
<dbReference type="SUPFAM" id="SSF47413">
    <property type="entry name" value="lambda repressor-like DNA-binding domains"/>
    <property type="match status" value="1"/>
</dbReference>
<dbReference type="PROSITE" id="PS50943">
    <property type="entry name" value="HTH_CROC1"/>
    <property type="match status" value="1"/>
</dbReference>
<dbReference type="InterPro" id="IPR001387">
    <property type="entry name" value="Cro/C1-type_HTH"/>
</dbReference>
<sequence>MRGNQGEEALAIGKRLRAIRRAQNATLADVSARAGVSISALSKIENAQISASYDILKRACDALGVGIEDIVSATAKSQLSGRKTVTRRGEGEQFRSDQYDYRIHASEISKKAMIPFEMVIRARKVEDFDHWSEHEGEEFVYVLDGAIEIHTEHYAPFRLAAGESAYFDSSMKHLYLAVGEADARVLSISHDPATAERRPVSTYMHPSTRQVPA</sequence>
<dbReference type="Pfam" id="PF07883">
    <property type="entry name" value="Cupin_2"/>
    <property type="match status" value="1"/>
</dbReference>
<dbReference type="PANTHER" id="PTHR46797:SF20">
    <property type="entry name" value="BLR4304 PROTEIN"/>
    <property type="match status" value="1"/>
</dbReference>
<feature type="domain" description="HTH cro/C1-type" evidence="2">
    <location>
        <begin position="16"/>
        <end position="70"/>
    </location>
</feature>
<dbReference type="PANTHER" id="PTHR46797">
    <property type="entry name" value="HTH-TYPE TRANSCRIPTIONAL REGULATOR"/>
    <property type="match status" value="1"/>
</dbReference>
<evidence type="ECO:0000313" key="3">
    <source>
        <dbReference type="EMBL" id="MFC3672492.1"/>
    </source>
</evidence>
<reference evidence="4" key="1">
    <citation type="journal article" date="2019" name="Int. J. Syst. Evol. Microbiol.">
        <title>The Global Catalogue of Microorganisms (GCM) 10K type strain sequencing project: providing services to taxonomists for standard genome sequencing and annotation.</title>
        <authorList>
            <consortium name="The Broad Institute Genomics Platform"/>
            <consortium name="The Broad Institute Genome Sequencing Center for Infectious Disease"/>
            <person name="Wu L."/>
            <person name="Ma J."/>
        </authorList>
    </citation>
    <scope>NUCLEOTIDE SEQUENCE [LARGE SCALE GENOMIC DNA]</scope>
    <source>
        <strain evidence="4">KCTC 42224</strain>
    </source>
</reference>
<comment type="caution">
    <text evidence="3">The sequence shown here is derived from an EMBL/GenBank/DDBJ whole genome shotgun (WGS) entry which is preliminary data.</text>
</comment>
<dbReference type="InterPro" id="IPR011051">
    <property type="entry name" value="RmlC_Cupin_sf"/>
</dbReference>
<protein>
    <submittedName>
        <fullName evidence="3">Helix-turn-helix domain-containing protein</fullName>
    </submittedName>
</protein>
<evidence type="ECO:0000259" key="2">
    <source>
        <dbReference type="PROSITE" id="PS50943"/>
    </source>
</evidence>
<dbReference type="EMBL" id="JBHRYE010000022">
    <property type="protein sequence ID" value="MFC3672492.1"/>
    <property type="molecule type" value="Genomic_DNA"/>
</dbReference>
<evidence type="ECO:0000256" key="1">
    <source>
        <dbReference type="ARBA" id="ARBA00023125"/>
    </source>
</evidence>
<dbReference type="Gene3D" id="2.60.120.10">
    <property type="entry name" value="Jelly Rolls"/>
    <property type="match status" value="1"/>
</dbReference>
<gene>
    <name evidence="3" type="ORF">ACFOOT_13795</name>
</gene>
<dbReference type="SUPFAM" id="SSF51182">
    <property type="entry name" value="RmlC-like cupins"/>
    <property type="match status" value="1"/>
</dbReference>
<dbReference type="InterPro" id="IPR050807">
    <property type="entry name" value="TransReg_Diox_bact_type"/>
</dbReference>
<dbReference type="InterPro" id="IPR010982">
    <property type="entry name" value="Lambda_DNA-bd_dom_sf"/>
</dbReference>
<name>A0ABV7V6I3_9SPHN</name>
<dbReference type="InterPro" id="IPR013096">
    <property type="entry name" value="Cupin_2"/>
</dbReference>
<dbReference type="Proteomes" id="UP001595683">
    <property type="component" value="Unassembled WGS sequence"/>
</dbReference>
<dbReference type="Pfam" id="PF13560">
    <property type="entry name" value="HTH_31"/>
    <property type="match status" value="1"/>
</dbReference>
<organism evidence="3 4">
    <name type="scientific">Novosphingobium pokkalii</name>
    <dbReference type="NCBI Taxonomy" id="1770194"/>
    <lineage>
        <taxon>Bacteria</taxon>
        <taxon>Pseudomonadati</taxon>
        <taxon>Pseudomonadota</taxon>
        <taxon>Alphaproteobacteria</taxon>
        <taxon>Sphingomonadales</taxon>
        <taxon>Sphingomonadaceae</taxon>
        <taxon>Novosphingobium</taxon>
    </lineage>
</organism>
<proteinExistence type="predicted"/>
<dbReference type="CDD" id="cd00093">
    <property type="entry name" value="HTH_XRE"/>
    <property type="match status" value="1"/>
</dbReference>
<dbReference type="InterPro" id="IPR014710">
    <property type="entry name" value="RmlC-like_jellyroll"/>
</dbReference>
<accession>A0ABV7V6I3</accession>
<dbReference type="CDD" id="cd02209">
    <property type="entry name" value="cupin_XRE_C"/>
    <property type="match status" value="1"/>
</dbReference>
<keyword evidence="4" id="KW-1185">Reference proteome</keyword>
<keyword evidence="1" id="KW-0238">DNA-binding</keyword>
<evidence type="ECO:0000313" key="4">
    <source>
        <dbReference type="Proteomes" id="UP001595683"/>
    </source>
</evidence>
<dbReference type="Gene3D" id="1.10.260.40">
    <property type="entry name" value="lambda repressor-like DNA-binding domains"/>
    <property type="match status" value="1"/>
</dbReference>